<feature type="domain" description="Carboxylesterase type B" evidence="1">
    <location>
        <begin position="145"/>
        <end position="278"/>
    </location>
</feature>
<dbReference type="Pfam" id="PF00135">
    <property type="entry name" value="COesterase"/>
    <property type="match status" value="2"/>
</dbReference>
<reference evidence="2" key="1">
    <citation type="journal article" date="2020" name="Fungal Divers.">
        <title>Resolving the Mortierellaceae phylogeny through synthesis of multi-gene phylogenetics and phylogenomics.</title>
        <authorList>
            <person name="Vandepol N."/>
            <person name="Liber J."/>
            <person name="Desiro A."/>
            <person name="Na H."/>
            <person name="Kennedy M."/>
            <person name="Barry K."/>
            <person name="Grigoriev I.V."/>
            <person name="Miller A.N."/>
            <person name="O'Donnell K."/>
            <person name="Stajich J.E."/>
            <person name="Bonito G."/>
        </authorList>
    </citation>
    <scope>NUCLEOTIDE SEQUENCE</scope>
    <source>
        <strain evidence="2">CK1249</strain>
    </source>
</reference>
<sequence>MTPTEIVRLFRTYSPPQATVADPEFAAIMGLNPNVVYEDDMSKRDSLNLNIYMPAFPLTSDEKRPVCVWIYGGGFKMGSITTPLYDCTQLVSTSVEQNKPMIMVSINYRVNFFGFMSSKELVLDSQTYANTVPEHLRRWYDGSIGNWGLLDQFSVLGGFAFKGDPKRVTVMGESAGSTSIAYLMLIPQCHGLFHRSIMQSGAAFTLPAIRPEHRGQRCFDYLCRAFDIPDDLSGADKVAKLRNVPEKSLAEELNKSELLTSDPTFTPTLDGVLFKDYSPLVAQDSSLMFTASFTVTNPKNIAKLKSKLCAPDDGPVFDQLFGVFKNDEDSTEIGERLISNCIFLYPVFQASEAILAHPSCQLTRYHVDVRVAKIDEKAPGCKSFHGVDLPYVFGNKTASSFLSHKEMLFSKEMQGVWTDVITSKSLGVSTLPKVINLQSTPLSGKEPIRQEAVLFGADLKIGRGVVEMMSAEEVAFWKRPYAYAVEQAHQGRGTKIGVNLFKSL</sequence>
<comment type="caution">
    <text evidence="2">The sequence shown here is derived from an EMBL/GenBank/DDBJ whole genome shotgun (WGS) entry which is preliminary data.</text>
</comment>
<keyword evidence="3" id="KW-1185">Reference proteome</keyword>
<feature type="domain" description="Carboxylesterase type B" evidence="1">
    <location>
        <begin position="42"/>
        <end position="120"/>
    </location>
</feature>
<evidence type="ECO:0000313" key="3">
    <source>
        <dbReference type="Proteomes" id="UP000738359"/>
    </source>
</evidence>
<dbReference type="Proteomes" id="UP000738359">
    <property type="component" value="Unassembled WGS sequence"/>
</dbReference>
<name>A0A9P6IVM9_MORAP</name>
<dbReference type="InterPro" id="IPR029058">
    <property type="entry name" value="AB_hydrolase_fold"/>
</dbReference>
<dbReference type="PANTHER" id="PTHR11559">
    <property type="entry name" value="CARBOXYLESTERASE"/>
    <property type="match status" value="1"/>
</dbReference>
<dbReference type="SUPFAM" id="SSF53474">
    <property type="entry name" value="alpha/beta-Hydrolases"/>
    <property type="match status" value="1"/>
</dbReference>
<dbReference type="AlphaFoldDB" id="A0A9P6IVM9"/>
<protein>
    <recommendedName>
        <fullName evidence="1">Carboxylesterase type B domain-containing protein</fullName>
    </recommendedName>
</protein>
<dbReference type="InterPro" id="IPR002018">
    <property type="entry name" value="CarbesteraseB"/>
</dbReference>
<dbReference type="InterPro" id="IPR050309">
    <property type="entry name" value="Type-B_Carboxylest/Lipase"/>
</dbReference>
<organism evidence="2 3">
    <name type="scientific">Mortierella alpina</name>
    <name type="common">Oleaginous fungus</name>
    <name type="synonym">Mortierella renispora</name>
    <dbReference type="NCBI Taxonomy" id="64518"/>
    <lineage>
        <taxon>Eukaryota</taxon>
        <taxon>Fungi</taxon>
        <taxon>Fungi incertae sedis</taxon>
        <taxon>Mucoromycota</taxon>
        <taxon>Mortierellomycotina</taxon>
        <taxon>Mortierellomycetes</taxon>
        <taxon>Mortierellales</taxon>
        <taxon>Mortierellaceae</taxon>
        <taxon>Mortierella</taxon>
    </lineage>
</organism>
<dbReference type="EMBL" id="JAAAHY010001916">
    <property type="protein sequence ID" value="KAF9946130.1"/>
    <property type="molecule type" value="Genomic_DNA"/>
</dbReference>
<dbReference type="Gene3D" id="3.40.50.1820">
    <property type="entry name" value="alpha/beta hydrolase"/>
    <property type="match status" value="1"/>
</dbReference>
<gene>
    <name evidence="2" type="ORF">BGZ70_003391</name>
</gene>
<evidence type="ECO:0000259" key="1">
    <source>
        <dbReference type="Pfam" id="PF00135"/>
    </source>
</evidence>
<accession>A0A9P6IVM9</accession>
<evidence type="ECO:0000313" key="2">
    <source>
        <dbReference type="EMBL" id="KAF9946130.1"/>
    </source>
</evidence>
<proteinExistence type="predicted"/>
<dbReference type="OrthoDB" id="408631at2759"/>